<keyword evidence="4" id="KW-0378">Hydrolase</keyword>
<evidence type="ECO:0000313" key="8">
    <source>
        <dbReference type="Proteomes" id="UP001177140"/>
    </source>
</evidence>
<dbReference type="Proteomes" id="UP001177140">
    <property type="component" value="Unassembled WGS sequence"/>
</dbReference>
<organism evidence="7 8">
    <name type="scientific">Papaver nudicaule</name>
    <name type="common">Iceland poppy</name>
    <dbReference type="NCBI Taxonomy" id="74823"/>
    <lineage>
        <taxon>Eukaryota</taxon>
        <taxon>Viridiplantae</taxon>
        <taxon>Streptophyta</taxon>
        <taxon>Embryophyta</taxon>
        <taxon>Tracheophyta</taxon>
        <taxon>Spermatophyta</taxon>
        <taxon>Magnoliopsida</taxon>
        <taxon>Ranunculales</taxon>
        <taxon>Papaveraceae</taxon>
        <taxon>Papaveroideae</taxon>
        <taxon>Papaver</taxon>
    </lineage>
</organism>
<evidence type="ECO:0000256" key="3">
    <source>
        <dbReference type="ARBA" id="ARBA00013229"/>
    </source>
</evidence>
<accession>A0AA41SE59</accession>
<dbReference type="PANTHER" id="PTHR31321">
    <property type="entry name" value="ACYL-COA THIOESTER HYDROLASE YBHC-RELATED"/>
    <property type="match status" value="1"/>
</dbReference>
<name>A0AA41SE59_PAPNU</name>
<dbReference type="Pfam" id="PF01095">
    <property type="entry name" value="Pectinesterase"/>
    <property type="match status" value="1"/>
</dbReference>
<dbReference type="GO" id="GO:0030599">
    <property type="term" value="F:pectinesterase activity"/>
    <property type="evidence" value="ECO:0007669"/>
    <property type="project" value="UniProtKB-EC"/>
</dbReference>
<dbReference type="InterPro" id="IPR012334">
    <property type="entry name" value="Pectin_lyas_fold"/>
</dbReference>
<dbReference type="AlphaFoldDB" id="A0AA41SE59"/>
<comment type="caution">
    <text evidence="7">The sequence shown here is derived from an EMBL/GenBank/DDBJ whole genome shotgun (WGS) entry which is preliminary data.</text>
</comment>
<comment type="similarity">
    <text evidence="2">Belongs to the pectinesterase family.</text>
</comment>
<gene>
    <name evidence="7" type="ORF">MKW94_026012</name>
</gene>
<dbReference type="InterPro" id="IPR011050">
    <property type="entry name" value="Pectin_lyase_fold/virulence"/>
</dbReference>
<dbReference type="Gene3D" id="2.160.20.10">
    <property type="entry name" value="Single-stranded right-handed beta-helix, Pectin lyase-like"/>
    <property type="match status" value="1"/>
</dbReference>
<dbReference type="SUPFAM" id="SSF51126">
    <property type="entry name" value="Pectin lyase-like"/>
    <property type="match status" value="1"/>
</dbReference>
<proteinExistence type="inferred from homology"/>
<evidence type="ECO:0000256" key="5">
    <source>
        <dbReference type="ARBA" id="ARBA00023085"/>
    </source>
</evidence>
<reference evidence="7" key="1">
    <citation type="submission" date="2022-03" db="EMBL/GenBank/DDBJ databases">
        <title>A functionally conserved STORR gene fusion in Papaver species that diverged 16.8 million years ago.</title>
        <authorList>
            <person name="Catania T."/>
        </authorList>
    </citation>
    <scope>NUCLEOTIDE SEQUENCE</scope>
    <source>
        <strain evidence="7">S-191538</strain>
    </source>
</reference>
<dbReference type="PANTHER" id="PTHR31321:SF134">
    <property type="entry name" value="PECTINESTERASE"/>
    <property type="match status" value="1"/>
</dbReference>
<feature type="domain" description="Pectinesterase catalytic" evidence="6">
    <location>
        <begin position="21"/>
        <end position="157"/>
    </location>
</feature>
<dbReference type="InterPro" id="IPR000070">
    <property type="entry name" value="Pectinesterase_cat"/>
</dbReference>
<comment type="pathway">
    <text evidence="1">Glycan metabolism; pectin degradation; 2-dehydro-3-deoxy-D-gluconate from pectin: step 1/5.</text>
</comment>
<keyword evidence="8" id="KW-1185">Reference proteome</keyword>
<dbReference type="GO" id="GO:0042545">
    <property type="term" value="P:cell wall modification"/>
    <property type="evidence" value="ECO:0007669"/>
    <property type="project" value="InterPro"/>
</dbReference>
<protein>
    <recommendedName>
        <fullName evidence="3">pectinesterase</fullName>
        <ecNumber evidence="3">3.1.1.11</ecNumber>
    </recommendedName>
</protein>
<evidence type="ECO:0000256" key="4">
    <source>
        <dbReference type="ARBA" id="ARBA00022801"/>
    </source>
</evidence>
<evidence type="ECO:0000256" key="1">
    <source>
        <dbReference type="ARBA" id="ARBA00005184"/>
    </source>
</evidence>
<keyword evidence="5" id="KW-0063">Aspartyl esterase</keyword>
<sequence length="163" mass="18041">MSGRGIYKRTSRDRYGSDNSVTQAVAAVINGDKSAFYSCGFFGVQDTLWDNIGRHYFKNCFIDGAVDFIMGNGQSIYHNCTIRVLGNAIAAYGSIGYITAQSRSSEEESTGFVFKGGVVEGTGKAWLGRAWGSHARVIFSGTYFNDIIIPEGWWPWDFLNDTR</sequence>
<evidence type="ECO:0000259" key="6">
    <source>
        <dbReference type="Pfam" id="PF01095"/>
    </source>
</evidence>
<dbReference type="EMBL" id="JAJJMA010181430">
    <property type="protein sequence ID" value="MCL7037642.1"/>
    <property type="molecule type" value="Genomic_DNA"/>
</dbReference>
<evidence type="ECO:0000256" key="2">
    <source>
        <dbReference type="ARBA" id="ARBA00008891"/>
    </source>
</evidence>
<dbReference type="GO" id="GO:0045490">
    <property type="term" value="P:pectin catabolic process"/>
    <property type="evidence" value="ECO:0007669"/>
    <property type="project" value="TreeGrafter"/>
</dbReference>
<evidence type="ECO:0000313" key="7">
    <source>
        <dbReference type="EMBL" id="MCL7037642.1"/>
    </source>
</evidence>
<dbReference type="EC" id="3.1.1.11" evidence="3"/>